<accession>I3SCA6</accession>
<reference evidence="1" key="1">
    <citation type="submission" date="2012-05" db="EMBL/GenBank/DDBJ databases">
        <authorList>
            <person name="Krishnakumar V."/>
            <person name="Cheung F."/>
            <person name="Xiao Y."/>
            <person name="Chan A."/>
            <person name="Moskal W.A."/>
            <person name="Town C.D."/>
        </authorList>
    </citation>
    <scope>NUCLEOTIDE SEQUENCE</scope>
</reference>
<proteinExistence type="evidence at transcript level"/>
<sequence length="95" mass="10655">MQPIASCLLNLTQSLAPYSLSLFPIVIDRSPSSLAHRDTHNPFHSPTSTHPTLFTHHHGLTHCFILTHRPHCRGAAYLITHPHPQASPQDEIYGY</sequence>
<name>I3SCA6_LOTJA</name>
<protein>
    <submittedName>
        <fullName evidence="1">Uncharacterized protein</fullName>
    </submittedName>
</protein>
<dbReference type="EMBL" id="BT138103">
    <property type="protein sequence ID" value="AFK37898.1"/>
    <property type="molecule type" value="mRNA"/>
</dbReference>
<dbReference type="AlphaFoldDB" id="I3SCA6"/>
<evidence type="ECO:0000313" key="1">
    <source>
        <dbReference type="EMBL" id="AFK37898.1"/>
    </source>
</evidence>
<organism evidence="1">
    <name type="scientific">Lotus japonicus</name>
    <name type="common">Lotus corniculatus var. japonicus</name>
    <dbReference type="NCBI Taxonomy" id="34305"/>
    <lineage>
        <taxon>Eukaryota</taxon>
        <taxon>Viridiplantae</taxon>
        <taxon>Streptophyta</taxon>
        <taxon>Embryophyta</taxon>
        <taxon>Tracheophyta</taxon>
        <taxon>Spermatophyta</taxon>
        <taxon>Magnoliopsida</taxon>
        <taxon>eudicotyledons</taxon>
        <taxon>Gunneridae</taxon>
        <taxon>Pentapetalae</taxon>
        <taxon>rosids</taxon>
        <taxon>fabids</taxon>
        <taxon>Fabales</taxon>
        <taxon>Fabaceae</taxon>
        <taxon>Papilionoideae</taxon>
        <taxon>50 kb inversion clade</taxon>
        <taxon>NPAAA clade</taxon>
        <taxon>Hologalegina</taxon>
        <taxon>robinioid clade</taxon>
        <taxon>Loteae</taxon>
        <taxon>Lotus</taxon>
    </lineage>
</organism>